<evidence type="ECO:0000256" key="2">
    <source>
        <dbReference type="ARBA" id="ARBA00010686"/>
    </source>
</evidence>
<gene>
    <name evidence="9" type="ORF">PSTG_18110</name>
</gene>
<comment type="caution">
    <text evidence="9">The sequence shown here is derived from an EMBL/GenBank/DDBJ whole genome shotgun (WGS) entry which is preliminary data.</text>
</comment>
<organism evidence="9 10">
    <name type="scientific">Puccinia striiformis f. sp. tritici PST-78</name>
    <dbReference type="NCBI Taxonomy" id="1165861"/>
    <lineage>
        <taxon>Eukaryota</taxon>
        <taxon>Fungi</taxon>
        <taxon>Dikarya</taxon>
        <taxon>Basidiomycota</taxon>
        <taxon>Pucciniomycotina</taxon>
        <taxon>Pucciniomycetes</taxon>
        <taxon>Pucciniales</taxon>
        <taxon>Pucciniaceae</taxon>
        <taxon>Puccinia</taxon>
    </lineage>
</organism>
<dbReference type="STRING" id="1165861.A0A0L0UNF3"/>
<dbReference type="InterPro" id="IPR008631">
    <property type="entry name" value="Glycogen_synth"/>
</dbReference>
<evidence type="ECO:0000256" key="3">
    <source>
        <dbReference type="ARBA" id="ARBA00022676"/>
    </source>
</evidence>
<comment type="function">
    <text evidence="7">Transfers the glycosyl residue from UDP-Glc to the non-reducing end of alpha-1,4-glucan.</text>
</comment>
<comment type="catalytic activity">
    <reaction evidence="6">
        <text>[(1-&gt;4)-alpha-D-glucosyl](n) + UDP-alpha-D-glucose = [(1-&gt;4)-alpha-D-glucosyl](n+1) + UDP + H(+)</text>
        <dbReference type="Rhea" id="RHEA:18549"/>
        <dbReference type="Rhea" id="RHEA-COMP:9584"/>
        <dbReference type="Rhea" id="RHEA-COMP:9587"/>
        <dbReference type="ChEBI" id="CHEBI:15378"/>
        <dbReference type="ChEBI" id="CHEBI:15444"/>
        <dbReference type="ChEBI" id="CHEBI:58223"/>
        <dbReference type="ChEBI" id="CHEBI:58885"/>
        <dbReference type="EC" id="2.4.1.11"/>
    </reaction>
    <physiologicalReaction direction="left-to-right" evidence="6">
        <dbReference type="Rhea" id="RHEA:18550"/>
    </physiologicalReaction>
</comment>
<keyword evidence="8" id="KW-0732">Signal</keyword>
<evidence type="ECO:0000313" key="9">
    <source>
        <dbReference type="EMBL" id="KNE88486.1"/>
    </source>
</evidence>
<dbReference type="Gene3D" id="3.40.50.2000">
    <property type="entry name" value="Glycogen Phosphorylase B"/>
    <property type="match status" value="1"/>
</dbReference>
<dbReference type="Pfam" id="PF05693">
    <property type="entry name" value="Glycogen_syn"/>
    <property type="match status" value="1"/>
</dbReference>
<comment type="pathway">
    <text evidence="1 7">Glycan biosynthesis; glycogen biosynthesis.</text>
</comment>
<dbReference type="UniPathway" id="UPA00164"/>
<proteinExistence type="inferred from homology"/>
<keyword evidence="3 7" id="KW-0328">Glycosyltransferase</keyword>
<evidence type="ECO:0000256" key="1">
    <source>
        <dbReference type="ARBA" id="ARBA00004964"/>
    </source>
</evidence>
<evidence type="ECO:0000256" key="6">
    <source>
        <dbReference type="ARBA" id="ARBA00047345"/>
    </source>
</evidence>
<evidence type="ECO:0000256" key="7">
    <source>
        <dbReference type="RuleBase" id="RU363104"/>
    </source>
</evidence>
<dbReference type="EC" id="2.4.1.11" evidence="7"/>
<dbReference type="Proteomes" id="UP000054564">
    <property type="component" value="Unassembled WGS sequence"/>
</dbReference>
<feature type="signal peptide" evidence="8">
    <location>
        <begin position="1"/>
        <end position="22"/>
    </location>
</feature>
<dbReference type="GO" id="GO:0005737">
    <property type="term" value="C:cytoplasm"/>
    <property type="evidence" value="ECO:0007669"/>
    <property type="project" value="TreeGrafter"/>
</dbReference>
<protein>
    <recommendedName>
        <fullName evidence="7">Glycogen [starch] synthase</fullName>
        <ecNumber evidence="7">2.4.1.11</ecNumber>
    </recommendedName>
</protein>
<reference evidence="10" key="1">
    <citation type="submission" date="2014-03" db="EMBL/GenBank/DDBJ databases">
        <title>The Genome Sequence of Puccinia striiformis f. sp. tritici PST-78.</title>
        <authorList>
            <consortium name="The Broad Institute Genome Sequencing Platform"/>
            <person name="Cuomo C."/>
            <person name="Hulbert S."/>
            <person name="Chen X."/>
            <person name="Walker B."/>
            <person name="Young S.K."/>
            <person name="Zeng Q."/>
            <person name="Gargeya S."/>
            <person name="Fitzgerald M."/>
            <person name="Haas B."/>
            <person name="Abouelleil A."/>
            <person name="Alvarado L."/>
            <person name="Arachchi H.M."/>
            <person name="Berlin A.M."/>
            <person name="Chapman S.B."/>
            <person name="Goldberg J."/>
            <person name="Griggs A."/>
            <person name="Gujja S."/>
            <person name="Hansen M."/>
            <person name="Howarth C."/>
            <person name="Imamovic A."/>
            <person name="Larimer J."/>
            <person name="McCowan C."/>
            <person name="Montmayeur A."/>
            <person name="Murphy C."/>
            <person name="Neiman D."/>
            <person name="Pearson M."/>
            <person name="Priest M."/>
            <person name="Roberts A."/>
            <person name="Saif S."/>
            <person name="Shea T."/>
            <person name="Sisk P."/>
            <person name="Sykes S."/>
            <person name="Wortman J."/>
            <person name="Nusbaum C."/>
            <person name="Birren B."/>
        </authorList>
    </citation>
    <scope>NUCLEOTIDE SEQUENCE [LARGE SCALE GENOMIC DNA]</scope>
    <source>
        <strain evidence="10">race PST-78</strain>
    </source>
</reference>
<sequence length="214" mass="24473">MSFSMASKFNCLIFYFVFSSDGVLPNGLNVVKFSAMHEFQNIHAISKQKIHDFVRGHFYGHYDFDLDNTLYFFTAGRYEYSNKGVDMFIESLARLNQKLKAMKSKTTVVAFIIMPAATHSYTIEALKGHSIAKQLRDTVTEIQNRIGNRLSEMTARYTGEIGTEVPDPSTLLSSEDKILLKRRVFALKWNSRLSLTTWLTIAQTLYVAPNTSWK</sequence>
<comment type="similarity">
    <text evidence="2 7">Belongs to the glycosyltransferase 3 family.</text>
</comment>
<name>A0A0L0UNF3_9BASI</name>
<dbReference type="GO" id="GO:0004373">
    <property type="term" value="F:alpha-1,4-glucan glucosyltransferase (UDP-glucose donor) activity"/>
    <property type="evidence" value="ECO:0007669"/>
    <property type="project" value="UniProtKB-EC"/>
</dbReference>
<dbReference type="EMBL" id="AJIL01001762">
    <property type="protein sequence ID" value="KNE88486.1"/>
    <property type="molecule type" value="Genomic_DNA"/>
</dbReference>
<keyword evidence="4 7" id="KW-0808">Transferase</keyword>
<accession>A0A0L0UNF3</accession>
<evidence type="ECO:0000256" key="8">
    <source>
        <dbReference type="SAM" id="SignalP"/>
    </source>
</evidence>
<keyword evidence="5 7" id="KW-0320">Glycogen biosynthesis</keyword>
<evidence type="ECO:0000313" key="10">
    <source>
        <dbReference type="Proteomes" id="UP000054564"/>
    </source>
</evidence>
<evidence type="ECO:0000256" key="5">
    <source>
        <dbReference type="ARBA" id="ARBA00023056"/>
    </source>
</evidence>
<dbReference type="PANTHER" id="PTHR10176">
    <property type="entry name" value="GLYCOGEN SYNTHASE"/>
    <property type="match status" value="1"/>
</dbReference>
<keyword evidence="10" id="KW-1185">Reference proteome</keyword>
<dbReference type="GO" id="GO:0005978">
    <property type="term" value="P:glycogen biosynthetic process"/>
    <property type="evidence" value="ECO:0007669"/>
    <property type="project" value="UniProtKB-UniPathway"/>
</dbReference>
<dbReference type="AlphaFoldDB" id="A0A0L0UNF3"/>
<dbReference type="PANTHER" id="PTHR10176:SF3">
    <property type="entry name" value="GLYCOGEN [STARCH] SYNTHASE"/>
    <property type="match status" value="1"/>
</dbReference>
<feature type="chain" id="PRO_5005548519" description="Glycogen [starch] synthase" evidence="8">
    <location>
        <begin position="23"/>
        <end position="214"/>
    </location>
</feature>
<evidence type="ECO:0000256" key="4">
    <source>
        <dbReference type="ARBA" id="ARBA00022679"/>
    </source>
</evidence>